<feature type="compositionally biased region" description="Low complexity" evidence="1">
    <location>
        <begin position="143"/>
        <end position="154"/>
    </location>
</feature>
<name>A0A2G8SUS9_9APHY</name>
<feature type="compositionally biased region" description="Low complexity" evidence="1">
    <location>
        <begin position="208"/>
        <end position="241"/>
    </location>
</feature>
<keyword evidence="3" id="KW-1185">Reference proteome</keyword>
<protein>
    <submittedName>
        <fullName evidence="2">Uncharacterized protein</fullName>
    </submittedName>
</protein>
<feature type="compositionally biased region" description="Basic and acidic residues" evidence="1">
    <location>
        <begin position="185"/>
        <end position="194"/>
    </location>
</feature>
<comment type="caution">
    <text evidence="2">The sequence shown here is derived from an EMBL/GenBank/DDBJ whole genome shotgun (WGS) entry which is preliminary data.</text>
</comment>
<evidence type="ECO:0000313" key="2">
    <source>
        <dbReference type="EMBL" id="PIL37482.1"/>
    </source>
</evidence>
<dbReference type="AlphaFoldDB" id="A0A2G8SUS9"/>
<feature type="region of interest" description="Disordered" evidence="1">
    <location>
        <begin position="115"/>
        <end position="283"/>
    </location>
</feature>
<dbReference type="Proteomes" id="UP000230002">
    <property type="component" value="Unassembled WGS sequence"/>
</dbReference>
<feature type="compositionally biased region" description="Polar residues" evidence="1">
    <location>
        <begin position="242"/>
        <end position="256"/>
    </location>
</feature>
<dbReference type="OrthoDB" id="446113at2759"/>
<evidence type="ECO:0000256" key="1">
    <source>
        <dbReference type="SAM" id="MobiDB-lite"/>
    </source>
</evidence>
<dbReference type="EMBL" id="AYKW01000001">
    <property type="protein sequence ID" value="PIL37482.1"/>
    <property type="molecule type" value="Genomic_DNA"/>
</dbReference>
<gene>
    <name evidence="2" type="ORF">GSI_01176</name>
</gene>
<feature type="compositionally biased region" description="Basic and acidic residues" evidence="1">
    <location>
        <begin position="33"/>
        <end position="45"/>
    </location>
</feature>
<sequence length="283" mass="30054">MSRPEPHGQDYDHPHFDHRAGGEHGLGAQDFPSHLRDYISRDGLRDPPPGSRDMGPQEYGSTTFYNSSYSSSPPPPPFTADRRPLASNAMSGAGFSSFVGPRMLTSPQGIGVGAGGNWNSKPASFSVAPNVGRPPGEGGGGVSSQVQQSVVVSPLALNQHHRPSPPRGLPELYTSPLLASTPPFPDRDNRDAFFNHRPRHSSRPVPSPSSSLPRNPSPSLLRTPPLLLPVQPSGGVSSSPGWTRNTPSRSVTSWVGTPSRSRSPALPPIPLPASRRTIPATAF</sequence>
<reference evidence="2 3" key="1">
    <citation type="journal article" date="2015" name="Sci. Rep.">
        <title>Chromosome-level genome map provides insights into diverse defense mechanisms in the medicinal fungus Ganoderma sinense.</title>
        <authorList>
            <person name="Zhu Y."/>
            <person name="Xu J."/>
            <person name="Sun C."/>
            <person name="Zhou S."/>
            <person name="Xu H."/>
            <person name="Nelson D.R."/>
            <person name="Qian J."/>
            <person name="Song J."/>
            <person name="Luo H."/>
            <person name="Xiang L."/>
            <person name="Li Y."/>
            <person name="Xu Z."/>
            <person name="Ji A."/>
            <person name="Wang L."/>
            <person name="Lu S."/>
            <person name="Hayward A."/>
            <person name="Sun W."/>
            <person name="Li X."/>
            <person name="Schwartz D.C."/>
            <person name="Wang Y."/>
            <person name="Chen S."/>
        </authorList>
    </citation>
    <scope>NUCLEOTIDE SEQUENCE [LARGE SCALE GENOMIC DNA]</scope>
    <source>
        <strain evidence="2 3">ZZ0214-1</strain>
    </source>
</reference>
<accession>A0A2G8SUS9</accession>
<organism evidence="2 3">
    <name type="scientific">Ganoderma sinense ZZ0214-1</name>
    <dbReference type="NCBI Taxonomy" id="1077348"/>
    <lineage>
        <taxon>Eukaryota</taxon>
        <taxon>Fungi</taxon>
        <taxon>Dikarya</taxon>
        <taxon>Basidiomycota</taxon>
        <taxon>Agaricomycotina</taxon>
        <taxon>Agaricomycetes</taxon>
        <taxon>Polyporales</taxon>
        <taxon>Polyporaceae</taxon>
        <taxon>Ganoderma</taxon>
    </lineage>
</organism>
<feature type="compositionally biased region" description="Basic and acidic residues" evidence="1">
    <location>
        <begin position="1"/>
        <end position="22"/>
    </location>
</feature>
<feature type="region of interest" description="Disordered" evidence="1">
    <location>
        <begin position="1"/>
        <end position="87"/>
    </location>
</feature>
<proteinExistence type="predicted"/>
<dbReference type="STRING" id="1077348.A0A2G8SUS9"/>
<evidence type="ECO:0000313" key="3">
    <source>
        <dbReference type="Proteomes" id="UP000230002"/>
    </source>
</evidence>